<dbReference type="GO" id="GO:0008033">
    <property type="term" value="P:tRNA processing"/>
    <property type="evidence" value="ECO:0007669"/>
    <property type="project" value="UniProtKB-KW"/>
</dbReference>
<evidence type="ECO:0000256" key="4">
    <source>
        <dbReference type="SAM" id="MobiDB-lite"/>
    </source>
</evidence>
<feature type="compositionally biased region" description="Acidic residues" evidence="4">
    <location>
        <begin position="330"/>
        <end position="339"/>
    </location>
</feature>
<dbReference type="Gene3D" id="3.20.20.140">
    <property type="entry name" value="Metal-dependent hydrolases"/>
    <property type="match status" value="1"/>
</dbReference>
<evidence type="ECO:0000313" key="6">
    <source>
        <dbReference type="Proteomes" id="UP001054902"/>
    </source>
</evidence>
<proteinExistence type="inferred from homology"/>
<dbReference type="EMBL" id="BLLK01000019">
    <property type="protein sequence ID" value="GFH44201.1"/>
    <property type="molecule type" value="Genomic_DNA"/>
</dbReference>
<dbReference type="Proteomes" id="UP001054902">
    <property type="component" value="Unassembled WGS sequence"/>
</dbReference>
<evidence type="ECO:0000256" key="2">
    <source>
        <dbReference type="ARBA" id="ARBA00007331"/>
    </source>
</evidence>
<dbReference type="GO" id="GO:0005655">
    <property type="term" value="C:nucleolar ribonuclease P complex"/>
    <property type="evidence" value="ECO:0007669"/>
    <property type="project" value="TreeGrafter"/>
</dbReference>
<comment type="similarity">
    <text evidence="2">Belongs to the eukaryotic/archaeal RNase P protein component 3 family.</text>
</comment>
<feature type="region of interest" description="Disordered" evidence="4">
    <location>
        <begin position="329"/>
        <end position="403"/>
    </location>
</feature>
<sequence>MPKRKSPGKSFCIFDLNVPVVLARNKGSSNNKNSTEKNRRKAPPSKWQGSKEEQHALLKRLSSIGYKTVALSHLVHGRVKEHDDANEVIPNSFMSFEQQEPSSQSKKQKSQDIQDTRSKSIKILKRLDVIIEQESDLAHYTKNTDAKTKAILETYDLIALSPQNETVLSAICNSSTLYYADVIILDYTAGRGGVQLPFKIKRTHIMEATKRGLTFDLPYAPALVDSSKRKSFVQASRQFIQASVGVLKPKPRIIFSSGKRTLDGRDYGSLLLRSSQDMLNFCKVVLGFENTIISRAMTEYPSFALKRGQNRKHGKVSCHGNFTIKVKSENDDDLSDSADGDCKDANEGDVESSNVANKDDGEELLSFDLHTGKGDVTMKEENVDGGSESEDDSDDEDGFLRLS</sequence>
<protein>
    <submittedName>
        <fullName evidence="5">Uncharacterized protein</fullName>
    </submittedName>
</protein>
<keyword evidence="3" id="KW-0819">tRNA processing</keyword>
<evidence type="ECO:0000256" key="1">
    <source>
        <dbReference type="ARBA" id="ARBA00004123"/>
    </source>
</evidence>
<feature type="compositionally biased region" description="Basic and acidic residues" evidence="4">
    <location>
        <begin position="370"/>
        <end position="382"/>
    </location>
</feature>
<dbReference type="InterPro" id="IPR002738">
    <property type="entry name" value="RNase_P_p30"/>
</dbReference>
<feature type="compositionally biased region" description="Acidic residues" evidence="4">
    <location>
        <begin position="387"/>
        <end position="397"/>
    </location>
</feature>
<feature type="compositionally biased region" description="Low complexity" evidence="4">
    <location>
        <begin position="96"/>
        <end position="105"/>
    </location>
</feature>
<evidence type="ECO:0000313" key="5">
    <source>
        <dbReference type="EMBL" id="GFH44201.1"/>
    </source>
</evidence>
<dbReference type="InterPro" id="IPR016195">
    <property type="entry name" value="Pol/histidinol_Pase-like"/>
</dbReference>
<dbReference type="PANTHER" id="PTHR13031">
    <property type="entry name" value="RIBONUCLEASE P SUBUNIT P30"/>
    <property type="match status" value="1"/>
</dbReference>
<reference evidence="5 6" key="1">
    <citation type="journal article" date="2021" name="Sci. Rep.">
        <title>The genome of the diatom Chaetoceros tenuissimus carries an ancient integrated fragment of an extant virus.</title>
        <authorList>
            <person name="Hongo Y."/>
            <person name="Kimura K."/>
            <person name="Takaki Y."/>
            <person name="Yoshida Y."/>
            <person name="Baba S."/>
            <person name="Kobayashi G."/>
            <person name="Nagasaki K."/>
            <person name="Hano T."/>
            <person name="Tomaru Y."/>
        </authorList>
    </citation>
    <scope>NUCLEOTIDE SEQUENCE [LARGE SCALE GENOMIC DNA]</scope>
    <source>
        <strain evidence="5 6">NIES-3715</strain>
    </source>
</reference>
<name>A0AAD3CE92_9STRA</name>
<dbReference type="Pfam" id="PF01876">
    <property type="entry name" value="RNase_P_p30"/>
    <property type="match status" value="1"/>
</dbReference>
<evidence type="ECO:0000256" key="3">
    <source>
        <dbReference type="ARBA" id="ARBA00022694"/>
    </source>
</evidence>
<keyword evidence="6" id="KW-1185">Reference proteome</keyword>
<dbReference type="AlphaFoldDB" id="A0AAD3CE92"/>
<comment type="subcellular location">
    <subcellularLocation>
        <location evidence="1">Nucleus</location>
    </subcellularLocation>
</comment>
<feature type="region of interest" description="Disordered" evidence="4">
    <location>
        <begin position="23"/>
        <end position="53"/>
    </location>
</feature>
<comment type="caution">
    <text evidence="5">The sequence shown here is derived from an EMBL/GenBank/DDBJ whole genome shotgun (WGS) entry which is preliminary data.</text>
</comment>
<gene>
    <name evidence="5" type="ORF">CTEN210_00675</name>
</gene>
<accession>A0AAD3CE92</accession>
<dbReference type="SUPFAM" id="SSF89550">
    <property type="entry name" value="PHP domain-like"/>
    <property type="match status" value="1"/>
</dbReference>
<dbReference type="PANTHER" id="PTHR13031:SF0">
    <property type="entry name" value="RIBONUCLEASE P PROTEIN SUBUNIT P30"/>
    <property type="match status" value="1"/>
</dbReference>
<feature type="region of interest" description="Disordered" evidence="4">
    <location>
        <begin position="96"/>
        <end position="115"/>
    </location>
</feature>
<organism evidence="5 6">
    <name type="scientific">Chaetoceros tenuissimus</name>
    <dbReference type="NCBI Taxonomy" id="426638"/>
    <lineage>
        <taxon>Eukaryota</taxon>
        <taxon>Sar</taxon>
        <taxon>Stramenopiles</taxon>
        <taxon>Ochrophyta</taxon>
        <taxon>Bacillariophyta</taxon>
        <taxon>Coscinodiscophyceae</taxon>
        <taxon>Chaetocerotophycidae</taxon>
        <taxon>Chaetocerotales</taxon>
        <taxon>Chaetocerotaceae</taxon>
        <taxon>Chaetoceros</taxon>
    </lineage>
</organism>
<dbReference type="GO" id="GO:0003723">
    <property type="term" value="F:RNA binding"/>
    <property type="evidence" value="ECO:0007669"/>
    <property type="project" value="TreeGrafter"/>
</dbReference>